<proteinExistence type="predicted"/>
<feature type="transmembrane region" description="Helical" evidence="1">
    <location>
        <begin position="194"/>
        <end position="212"/>
    </location>
</feature>
<gene>
    <name evidence="3" type="ORF">UR34_C0010G0005</name>
</gene>
<dbReference type="EMBL" id="LBOV01000010">
    <property type="protein sequence ID" value="KKP43840.1"/>
    <property type="molecule type" value="Genomic_DNA"/>
</dbReference>
<dbReference type="Proteomes" id="UP000034302">
    <property type="component" value="Unassembled WGS sequence"/>
</dbReference>
<evidence type="ECO:0000313" key="3">
    <source>
        <dbReference type="EMBL" id="KKP43840.1"/>
    </source>
</evidence>
<evidence type="ECO:0000259" key="2">
    <source>
        <dbReference type="Pfam" id="PF00963"/>
    </source>
</evidence>
<evidence type="ECO:0000256" key="1">
    <source>
        <dbReference type="SAM" id="Phobius"/>
    </source>
</evidence>
<dbReference type="AlphaFoldDB" id="A0A0G0BY92"/>
<feature type="domain" description="Cohesin" evidence="2">
    <location>
        <begin position="43"/>
        <end position="140"/>
    </location>
</feature>
<dbReference type="Gene3D" id="2.60.40.680">
    <property type="match status" value="1"/>
</dbReference>
<reference evidence="3 4" key="1">
    <citation type="journal article" date="2015" name="Nature">
        <title>rRNA introns, odd ribosomes, and small enigmatic genomes across a large radiation of phyla.</title>
        <authorList>
            <person name="Brown C.T."/>
            <person name="Hug L.A."/>
            <person name="Thomas B.C."/>
            <person name="Sharon I."/>
            <person name="Castelle C.J."/>
            <person name="Singh A."/>
            <person name="Wilkins M.J."/>
            <person name="Williams K.H."/>
            <person name="Banfield J.F."/>
        </authorList>
    </citation>
    <scope>NUCLEOTIDE SEQUENCE [LARGE SCALE GENOMIC DNA]</scope>
</reference>
<evidence type="ECO:0000313" key="4">
    <source>
        <dbReference type="Proteomes" id="UP000034302"/>
    </source>
</evidence>
<dbReference type="GO" id="GO:0030246">
    <property type="term" value="F:carbohydrate binding"/>
    <property type="evidence" value="ECO:0007669"/>
    <property type="project" value="InterPro"/>
</dbReference>
<protein>
    <recommendedName>
        <fullName evidence="2">Cohesin domain-containing protein</fullName>
    </recommendedName>
</protein>
<sequence>MNKKKIGQVLLSILVLCISTGYSFALEPSFSFYPSSGVVEDINEGFTVDVLIDSAGQSVSKARVTIKYDPNVIQLRKALRNNSLFEQWPIDESSTDNTNGVVMLTGYTPSDSSKDEYITSVVPDVFTRLEFDIKDLSAKSITLDFEYSGKVEMFKTFMIKGDSLTENILLTKPSSVQFTVSEEPVPSTAIEPSTVGMIVGLILILIGAFVRGSNPTLWRKKKGTIVLYE</sequence>
<dbReference type="InterPro" id="IPR002102">
    <property type="entry name" value="Cohesin_dom"/>
</dbReference>
<comment type="caution">
    <text evidence="3">The sequence shown here is derived from an EMBL/GenBank/DDBJ whole genome shotgun (WGS) entry which is preliminary data.</text>
</comment>
<dbReference type="SUPFAM" id="SSF49384">
    <property type="entry name" value="Carbohydrate-binding domain"/>
    <property type="match status" value="1"/>
</dbReference>
<accession>A0A0G0BY92</accession>
<keyword evidence="1" id="KW-0472">Membrane</keyword>
<keyword evidence="1" id="KW-1133">Transmembrane helix</keyword>
<name>A0A0G0BY92_9BACT</name>
<organism evidence="3 4">
    <name type="scientific">candidate division WS6 bacterium GW2011_GWC1_33_20</name>
    <dbReference type="NCBI Taxonomy" id="1619089"/>
    <lineage>
        <taxon>Bacteria</taxon>
        <taxon>Candidatus Dojkabacteria</taxon>
    </lineage>
</organism>
<dbReference type="Pfam" id="PF00963">
    <property type="entry name" value="Cohesin"/>
    <property type="match status" value="1"/>
</dbReference>
<dbReference type="GO" id="GO:0000272">
    <property type="term" value="P:polysaccharide catabolic process"/>
    <property type="evidence" value="ECO:0007669"/>
    <property type="project" value="InterPro"/>
</dbReference>
<dbReference type="InterPro" id="IPR008965">
    <property type="entry name" value="CBM2/CBM3_carb-bd_dom_sf"/>
</dbReference>
<keyword evidence="1" id="KW-0812">Transmembrane</keyword>